<feature type="compositionally biased region" description="Polar residues" evidence="6">
    <location>
        <begin position="1178"/>
        <end position="1189"/>
    </location>
</feature>
<sequence>MRIIKPNTDKEKMTKSMDFINQAVQRYLEDLDELQKQMHEAFLEEFGKNGMLDMNSQAKFARLTSKFSHFHAKGDLRKLPKTLEIAYDLWQKHKSEILIMNSEERRKLGRAPTRLAFVYLFNGEFIKALALILDYCEIVKEDISAKEVALKWLLYLGETELAEQKLHNWESRLSQEMVKLIQKYIGFVKNRDQRAEMVQKLLKIVEEIKEIGLKKKSFQSYEHISMASWMLSTLASSSLISGVQFPDKTSQLSDASGKADSIIRNKIDGLSPFQFENTRSASLLEYLEPKSGSRSATEYLSVGSSIAWMFELRKDLTLSYINSAQSREAMSALIVNWRIALKSGCFLRILQSVNLTQYYWNVINDGDSVNYRSILAATSVNMLSPDAMIVRCSTPINEENQTKKKDETMMLTEGISDLSIAGSSPLHQISKTCYCFTCAMYSSSSNFASEYQFASMIYFNFNQQAMSEFEKIFIKIRENTMKYQCILHGDEKIRPRPPLNLNIIFGISAIRWLTLKIEGKEKYDGPASKKIVESALKIVRYVPSRTKELFLTISQLYRQIEHPQNMNLSWMQPIDNRPFLKMSIESACDIFRAVSPFGKSKKIAFDFEENGNGEELDVKNRLKKELSYDMNRFNHTLYREWRSQLFTYIGRTTSDQWEAAYSWIESTSIGTRNSLQQKIGQTGSVTIESPQLFRKCVEKMANEMTVVQIARADDGNIYLIKLHSDRTPIIMPIAHETKMMEMMKKFQHLLMEDERISKNPGNRTAEQFWETRKAIDARMKSLVDEIQKNFLGCAAALLLPSTKLGRKCLENAARYEKCTKGAIRIGEAKELIYLTTKMTENEWKELLDRFGEMRKIGEKEMNMLKSSYHVCLNSVKNDGISSSSSISQQNNYSYLNICPELAQFCWEKLPIFSNHPYVCRVISIHALFCQLETLRDSNKEVPLQIDVQKAYYVLDPENNLGETKKRMMEYIKKFQWEGTVGAAPNQSEVVGALENKDAFFYFGHGSGSKHVTRQTIKQSKCNAISLLMGCGSVKTVPQGIGFDGKSVLQDYVVAKCPLVVGCLWTVTDGEIDRYLMSMVDDCFVRKCEGKEGIDKLRQLSEAMETAKSKSKLKFLTGASVVMYGFPIVSKPESVISSKSDEMRVAQTIDGYNRKALSSINLPQQFSEFPISPLPSNAPPQSLSDSTASAAKSPKFVPRRLRQIPSAETLPTSSSSATPTRVLRSTKK</sequence>
<feature type="domain" description="Peptidase C50" evidence="7">
    <location>
        <begin position="947"/>
        <end position="1041"/>
    </location>
</feature>
<dbReference type="PANTHER" id="PTHR12792">
    <property type="entry name" value="EXTRA SPINDLE POLES 1-RELATED"/>
    <property type="match status" value="1"/>
</dbReference>
<evidence type="ECO:0000256" key="6">
    <source>
        <dbReference type="SAM" id="MobiDB-lite"/>
    </source>
</evidence>
<dbReference type="EC" id="3.4.22.49" evidence="2"/>
<dbReference type="GO" id="GO:0006508">
    <property type="term" value="P:proteolysis"/>
    <property type="evidence" value="ECO:0007669"/>
    <property type="project" value="InterPro"/>
</dbReference>
<keyword evidence="3" id="KW-0378">Hydrolase</keyword>
<comment type="catalytic activity">
    <reaction evidence="1">
        <text>All bonds known to be hydrolyzed by this endopeptidase have arginine in P1 and an acidic residue in P4. P6 is often occupied by an acidic residue or by a hydroxy-amino-acid residue, the phosphorylation of which enhances cleavage.</text>
        <dbReference type="EC" id="3.4.22.49"/>
    </reaction>
</comment>
<dbReference type="Proteomes" id="UP001152747">
    <property type="component" value="Unassembled WGS sequence"/>
</dbReference>
<name>A0A9P1I484_9PELO</name>
<dbReference type="GO" id="GO:0005634">
    <property type="term" value="C:nucleus"/>
    <property type="evidence" value="ECO:0007669"/>
    <property type="project" value="InterPro"/>
</dbReference>
<feature type="compositionally biased region" description="Low complexity" evidence="6">
    <location>
        <begin position="1204"/>
        <end position="1219"/>
    </location>
</feature>
<dbReference type="InterPro" id="IPR005314">
    <property type="entry name" value="Peptidase_C50"/>
</dbReference>
<evidence type="ECO:0000313" key="9">
    <source>
        <dbReference type="Proteomes" id="UP001152747"/>
    </source>
</evidence>
<evidence type="ECO:0000259" key="7">
    <source>
        <dbReference type="PROSITE" id="PS51700"/>
    </source>
</evidence>
<evidence type="ECO:0000256" key="3">
    <source>
        <dbReference type="ARBA" id="ARBA00022801"/>
    </source>
</evidence>
<dbReference type="GO" id="GO:0005813">
    <property type="term" value="C:centrosome"/>
    <property type="evidence" value="ECO:0007669"/>
    <property type="project" value="TreeGrafter"/>
</dbReference>
<dbReference type="PANTHER" id="PTHR12792:SF0">
    <property type="entry name" value="SEPARIN"/>
    <property type="match status" value="1"/>
</dbReference>
<feature type="region of interest" description="Disordered" evidence="6">
    <location>
        <begin position="1169"/>
        <end position="1227"/>
    </location>
</feature>
<dbReference type="EMBL" id="CANHGI010000001">
    <property type="protein sequence ID" value="CAI5439350.1"/>
    <property type="molecule type" value="Genomic_DNA"/>
</dbReference>
<evidence type="ECO:0000313" key="8">
    <source>
        <dbReference type="EMBL" id="CAI5439350.1"/>
    </source>
</evidence>
<evidence type="ECO:0000256" key="1">
    <source>
        <dbReference type="ARBA" id="ARBA00000451"/>
    </source>
</evidence>
<organism evidence="8 9">
    <name type="scientific">Caenorhabditis angaria</name>
    <dbReference type="NCBI Taxonomy" id="860376"/>
    <lineage>
        <taxon>Eukaryota</taxon>
        <taxon>Metazoa</taxon>
        <taxon>Ecdysozoa</taxon>
        <taxon>Nematoda</taxon>
        <taxon>Chromadorea</taxon>
        <taxon>Rhabditida</taxon>
        <taxon>Rhabditina</taxon>
        <taxon>Rhabditomorpha</taxon>
        <taxon>Rhabditoidea</taxon>
        <taxon>Rhabditidae</taxon>
        <taxon>Peloderinae</taxon>
        <taxon>Caenorhabditis</taxon>
    </lineage>
</organism>
<evidence type="ECO:0000256" key="5">
    <source>
        <dbReference type="SAM" id="Coils"/>
    </source>
</evidence>
<evidence type="ECO:0000256" key="4">
    <source>
        <dbReference type="ARBA" id="ARBA00022829"/>
    </source>
</evidence>
<keyword evidence="9" id="KW-1185">Reference proteome</keyword>
<feature type="coiled-coil region" evidence="5">
    <location>
        <begin position="17"/>
        <end position="44"/>
    </location>
</feature>
<evidence type="ECO:0000256" key="2">
    <source>
        <dbReference type="ARBA" id="ARBA00012489"/>
    </source>
</evidence>
<keyword evidence="4" id="KW-0159">Chromosome partition</keyword>
<accession>A0A9P1I484</accession>
<dbReference type="PROSITE" id="PS51700">
    <property type="entry name" value="SEPARIN"/>
    <property type="match status" value="1"/>
</dbReference>
<reference evidence="8" key="1">
    <citation type="submission" date="2022-11" db="EMBL/GenBank/DDBJ databases">
        <authorList>
            <person name="Kikuchi T."/>
        </authorList>
    </citation>
    <scope>NUCLEOTIDE SEQUENCE</scope>
    <source>
        <strain evidence="8">PS1010</strain>
    </source>
</reference>
<dbReference type="GO" id="GO:0005737">
    <property type="term" value="C:cytoplasm"/>
    <property type="evidence" value="ECO:0007669"/>
    <property type="project" value="TreeGrafter"/>
</dbReference>
<protein>
    <recommendedName>
        <fullName evidence="2">separase</fullName>
        <ecNumber evidence="2">3.4.22.49</ecNumber>
    </recommendedName>
</protein>
<gene>
    <name evidence="8" type="ORF">CAMP_LOCUS1987</name>
</gene>
<dbReference type="GO" id="GO:0051307">
    <property type="term" value="P:meiotic chromosome separation"/>
    <property type="evidence" value="ECO:0007669"/>
    <property type="project" value="TreeGrafter"/>
</dbReference>
<dbReference type="GO" id="GO:0004197">
    <property type="term" value="F:cysteine-type endopeptidase activity"/>
    <property type="evidence" value="ECO:0007669"/>
    <property type="project" value="InterPro"/>
</dbReference>
<keyword evidence="5" id="KW-0175">Coiled coil</keyword>
<dbReference type="Pfam" id="PF03568">
    <property type="entry name" value="Separin_C"/>
    <property type="match status" value="1"/>
</dbReference>
<comment type="caution">
    <text evidence="8">The sequence shown here is derived from an EMBL/GenBank/DDBJ whole genome shotgun (WGS) entry which is preliminary data.</text>
</comment>
<dbReference type="OrthoDB" id="10255632at2759"/>
<dbReference type="InterPro" id="IPR030397">
    <property type="entry name" value="SEPARIN_core_dom"/>
</dbReference>
<dbReference type="GO" id="GO:0072686">
    <property type="term" value="C:mitotic spindle"/>
    <property type="evidence" value="ECO:0007669"/>
    <property type="project" value="TreeGrafter"/>
</dbReference>
<proteinExistence type="predicted"/>
<dbReference type="AlphaFoldDB" id="A0A9P1I484"/>